<feature type="signal peptide" evidence="1">
    <location>
        <begin position="1"/>
        <end position="34"/>
    </location>
</feature>
<feature type="chain" id="PRO_5006865029" description="Wall-associated receptor kinase galacturonan-binding domain-containing protein" evidence="1">
    <location>
        <begin position="35"/>
        <end position="204"/>
    </location>
</feature>
<sequence length="204" mass="22424">MAIDRNAVVSGARHHLAIALSFAFFLVASPLCSASQDPALCPFELGYSPTFNEDGTQLSCNKGSESFLVDPDGTNAIALRNVGTSVKQLSYGALMLSQELFCEYTDPNAVFYLPDGTPTKDGDPALGAFLFSFKFPPGVDVNGVFAVSNFQYLGGSPPRVHVDWWMFTLNFDVRFDTIFRYDSDEESDEAKWKQYISVSTVIPK</sequence>
<gene>
    <name evidence="2" type="ORF">KFL_002640170</name>
</gene>
<protein>
    <recommendedName>
        <fullName evidence="4">Wall-associated receptor kinase galacturonan-binding domain-containing protein</fullName>
    </recommendedName>
</protein>
<dbReference type="AlphaFoldDB" id="A0A0U9HP66"/>
<reference evidence="2 3" key="1">
    <citation type="journal article" date="2014" name="Nat. Commun.">
        <title>Klebsormidium flaccidum genome reveals primary factors for plant terrestrial adaptation.</title>
        <authorList>
            <person name="Hori K."/>
            <person name="Maruyama F."/>
            <person name="Fujisawa T."/>
            <person name="Togashi T."/>
            <person name="Yamamoto N."/>
            <person name="Seo M."/>
            <person name="Sato S."/>
            <person name="Yamada T."/>
            <person name="Mori H."/>
            <person name="Tajima N."/>
            <person name="Moriyama T."/>
            <person name="Ikeuchi M."/>
            <person name="Watanabe M."/>
            <person name="Wada H."/>
            <person name="Kobayashi K."/>
            <person name="Saito M."/>
            <person name="Masuda T."/>
            <person name="Sasaki-Sekimoto Y."/>
            <person name="Mashiguchi K."/>
            <person name="Awai K."/>
            <person name="Shimojima M."/>
            <person name="Masuda S."/>
            <person name="Iwai M."/>
            <person name="Nobusawa T."/>
            <person name="Narise T."/>
            <person name="Kondo S."/>
            <person name="Saito H."/>
            <person name="Sato R."/>
            <person name="Murakawa M."/>
            <person name="Ihara Y."/>
            <person name="Oshima-Yamada Y."/>
            <person name="Ohtaka K."/>
            <person name="Satoh M."/>
            <person name="Sonobe K."/>
            <person name="Ishii M."/>
            <person name="Ohtani R."/>
            <person name="Kanamori-Sato M."/>
            <person name="Honoki R."/>
            <person name="Miyazaki D."/>
            <person name="Mochizuki H."/>
            <person name="Umetsu J."/>
            <person name="Higashi K."/>
            <person name="Shibata D."/>
            <person name="Kamiya Y."/>
            <person name="Sato N."/>
            <person name="Nakamura Y."/>
            <person name="Tabata S."/>
            <person name="Ida S."/>
            <person name="Kurokawa K."/>
            <person name="Ohta H."/>
        </authorList>
    </citation>
    <scope>NUCLEOTIDE SEQUENCE [LARGE SCALE GENOMIC DNA]</scope>
    <source>
        <strain evidence="2 3">NIES-2285</strain>
    </source>
</reference>
<keyword evidence="1" id="KW-0732">Signal</keyword>
<keyword evidence="3" id="KW-1185">Reference proteome</keyword>
<name>A0A0U9HP66_KLENI</name>
<accession>A0A0U9HP66</accession>
<evidence type="ECO:0000313" key="3">
    <source>
        <dbReference type="Proteomes" id="UP000054558"/>
    </source>
</evidence>
<dbReference type="Proteomes" id="UP000054558">
    <property type="component" value="Unassembled WGS sequence"/>
</dbReference>
<evidence type="ECO:0008006" key="4">
    <source>
        <dbReference type="Google" id="ProtNLM"/>
    </source>
</evidence>
<proteinExistence type="predicted"/>
<evidence type="ECO:0000256" key="1">
    <source>
        <dbReference type="SAM" id="SignalP"/>
    </source>
</evidence>
<dbReference type="EMBL" id="DF237213">
    <property type="protein sequence ID" value="GAQ85996.1"/>
    <property type="molecule type" value="Genomic_DNA"/>
</dbReference>
<organism evidence="2 3">
    <name type="scientific">Klebsormidium nitens</name>
    <name type="common">Green alga</name>
    <name type="synonym">Ulothrix nitens</name>
    <dbReference type="NCBI Taxonomy" id="105231"/>
    <lineage>
        <taxon>Eukaryota</taxon>
        <taxon>Viridiplantae</taxon>
        <taxon>Streptophyta</taxon>
        <taxon>Klebsormidiophyceae</taxon>
        <taxon>Klebsormidiales</taxon>
        <taxon>Klebsormidiaceae</taxon>
        <taxon>Klebsormidium</taxon>
    </lineage>
</organism>
<evidence type="ECO:0000313" key="2">
    <source>
        <dbReference type="EMBL" id="GAQ85996.1"/>
    </source>
</evidence>